<dbReference type="SUPFAM" id="SSF52283">
    <property type="entry name" value="Formate/glycerate dehydrogenase catalytic domain-like"/>
    <property type="match status" value="1"/>
</dbReference>
<dbReference type="PANTHER" id="PTHR10996:SF257">
    <property type="entry name" value="GLYOXYLATE REDUCTASE 1"/>
    <property type="match status" value="1"/>
</dbReference>
<dbReference type="GO" id="GO:0030267">
    <property type="term" value="F:glyoxylate reductase (NADPH) activity"/>
    <property type="evidence" value="ECO:0007669"/>
    <property type="project" value="TreeGrafter"/>
</dbReference>
<dbReference type="GO" id="GO:0051287">
    <property type="term" value="F:NAD binding"/>
    <property type="evidence" value="ECO:0007669"/>
    <property type="project" value="InterPro"/>
</dbReference>
<dbReference type="OrthoDB" id="9991913at2759"/>
<comment type="similarity">
    <text evidence="1 3">Belongs to the D-isomer specific 2-hydroxyacid dehydrogenase family.</text>
</comment>
<dbReference type="InterPro" id="IPR029752">
    <property type="entry name" value="D-isomer_DH_CS1"/>
</dbReference>
<proteinExistence type="inferred from homology"/>
<feature type="domain" description="D-isomer specific 2-hydroxyacid dehydrogenase NAD-binding" evidence="5">
    <location>
        <begin position="125"/>
        <end position="300"/>
    </location>
</feature>
<dbReference type="InterPro" id="IPR006140">
    <property type="entry name" value="D-isomer_DH_NAD-bd"/>
</dbReference>
<keyword evidence="2 3" id="KW-0560">Oxidoreductase</keyword>
<dbReference type="AlphaFoldDB" id="A0A9W4TYL3"/>
<organism evidence="6 7">
    <name type="scientific">Candida verbasci</name>
    <dbReference type="NCBI Taxonomy" id="1227364"/>
    <lineage>
        <taxon>Eukaryota</taxon>
        <taxon>Fungi</taxon>
        <taxon>Dikarya</taxon>
        <taxon>Ascomycota</taxon>
        <taxon>Saccharomycotina</taxon>
        <taxon>Pichiomycetes</taxon>
        <taxon>Debaryomycetaceae</taxon>
        <taxon>Candida/Lodderomyces clade</taxon>
        <taxon>Candida</taxon>
    </lineage>
</organism>
<dbReference type="PROSITE" id="PS00671">
    <property type="entry name" value="D_2_HYDROXYACID_DH_3"/>
    <property type="match status" value="1"/>
</dbReference>
<dbReference type="Pfam" id="PF00389">
    <property type="entry name" value="2-Hacid_dh"/>
    <property type="match status" value="1"/>
</dbReference>
<dbReference type="InterPro" id="IPR036291">
    <property type="entry name" value="NAD(P)-bd_dom_sf"/>
</dbReference>
<dbReference type="CDD" id="cd12168">
    <property type="entry name" value="Mand_dh_like"/>
    <property type="match status" value="1"/>
</dbReference>
<dbReference type="Pfam" id="PF02826">
    <property type="entry name" value="2-Hacid_dh_C"/>
    <property type="match status" value="1"/>
</dbReference>
<dbReference type="FunFam" id="3.40.50.720:FF:000026">
    <property type="entry name" value="Glyoxylate/hydroxypyruvate reductase B"/>
    <property type="match status" value="1"/>
</dbReference>
<evidence type="ECO:0000313" key="7">
    <source>
        <dbReference type="Proteomes" id="UP001152885"/>
    </source>
</evidence>
<accession>A0A9W4TYL3</accession>
<dbReference type="EMBL" id="CANTUO010000002">
    <property type="protein sequence ID" value="CAI5758118.1"/>
    <property type="molecule type" value="Genomic_DNA"/>
</dbReference>
<protein>
    <recommendedName>
        <fullName evidence="8">2-hydroxyacid dehydrogenase</fullName>
    </recommendedName>
</protein>
<dbReference type="PROSITE" id="PS00065">
    <property type="entry name" value="D_2_HYDROXYACID_DH_1"/>
    <property type="match status" value="1"/>
</dbReference>
<reference evidence="6" key="1">
    <citation type="submission" date="2022-12" db="EMBL/GenBank/DDBJ databases">
        <authorList>
            <person name="Brejova B."/>
        </authorList>
    </citation>
    <scope>NUCLEOTIDE SEQUENCE</scope>
</reference>
<name>A0A9W4TYL3_9ASCO</name>
<evidence type="ECO:0000313" key="6">
    <source>
        <dbReference type="EMBL" id="CAI5758118.1"/>
    </source>
</evidence>
<evidence type="ECO:0000256" key="1">
    <source>
        <dbReference type="ARBA" id="ARBA00005854"/>
    </source>
</evidence>
<keyword evidence="7" id="KW-1185">Reference proteome</keyword>
<dbReference type="InterPro" id="IPR006139">
    <property type="entry name" value="D-isomer_2_OHA_DH_cat_dom"/>
</dbReference>
<dbReference type="InterPro" id="IPR050223">
    <property type="entry name" value="D-isomer_2-hydroxyacid_DH"/>
</dbReference>
<sequence length="339" mass="37723">MTLSTSSKPNVLLLGPVEYATTKLDQLKQISNVIQCESKNRDEFISDLRGKYSNITNIYRTFDSINFTGLIDSDLIQHFPKSLKTISHGGAGYDAIDALPLSKRGILLSNVTVPVESPTADTAIYLILGTMRQFQIGQKLILNGEWKDYQSLPIGNSPQGHVVGILGMGGIGRGIRDRLAPFGFKKILYYNRSRLSPELEKDSEYVTMDELFQKSDVLVLALPLNKNTRHIINEDSISKMKDGVILVNIARGAIIDEVILPKHLKSGKIKAFGADVFENEPKISPELYNLTNVICLPHLGTNTFEAMENMESWTIENIISHIETGKLKSIVPEQKHLIS</sequence>
<comment type="caution">
    <text evidence="6">The sequence shown here is derived from an EMBL/GenBank/DDBJ whole genome shotgun (WGS) entry which is preliminary data.</text>
</comment>
<evidence type="ECO:0000256" key="3">
    <source>
        <dbReference type="RuleBase" id="RU003719"/>
    </source>
</evidence>
<dbReference type="GO" id="GO:0005829">
    <property type="term" value="C:cytosol"/>
    <property type="evidence" value="ECO:0007669"/>
    <property type="project" value="TreeGrafter"/>
</dbReference>
<evidence type="ECO:0000256" key="2">
    <source>
        <dbReference type="ARBA" id="ARBA00023002"/>
    </source>
</evidence>
<dbReference type="Gene3D" id="3.40.50.720">
    <property type="entry name" value="NAD(P)-binding Rossmann-like Domain"/>
    <property type="match status" value="2"/>
</dbReference>
<dbReference type="InterPro" id="IPR029753">
    <property type="entry name" value="D-isomer_DH_CS"/>
</dbReference>
<dbReference type="SUPFAM" id="SSF51735">
    <property type="entry name" value="NAD(P)-binding Rossmann-fold domains"/>
    <property type="match status" value="1"/>
</dbReference>
<feature type="domain" description="D-isomer specific 2-hydroxyacid dehydrogenase catalytic" evidence="4">
    <location>
        <begin position="32"/>
        <end position="331"/>
    </location>
</feature>
<dbReference type="Proteomes" id="UP001152885">
    <property type="component" value="Unassembled WGS sequence"/>
</dbReference>
<dbReference type="GO" id="GO:0016618">
    <property type="term" value="F:hydroxypyruvate reductase [NAD(P)H] activity"/>
    <property type="evidence" value="ECO:0007669"/>
    <property type="project" value="TreeGrafter"/>
</dbReference>
<evidence type="ECO:0000259" key="5">
    <source>
        <dbReference type="Pfam" id="PF02826"/>
    </source>
</evidence>
<evidence type="ECO:0000259" key="4">
    <source>
        <dbReference type="Pfam" id="PF00389"/>
    </source>
</evidence>
<dbReference type="PANTHER" id="PTHR10996">
    <property type="entry name" value="2-HYDROXYACID DEHYDROGENASE-RELATED"/>
    <property type="match status" value="1"/>
</dbReference>
<evidence type="ECO:0008006" key="8">
    <source>
        <dbReference type="Google" id="ProtNLM"/>
    </source>
</evidence>
<gene>
    <name evidence="6" type="ORF">CANVERA_P2631</name>
</gene>